<dbReference type="PRINTS" id="PR00155">
    <property type="entry name" value="AMICYANIN"/>
</dbReference>
<dbReference type="Pfam" id="PF00127">
    <property type="entry name" value="Copper-bind"/>
    <property type="match status" value="1"/>
</dbReference>
<dbReference type="PANTHER" id="PTHR36507:SF1">
    <property type="entry name" value="BLL1555 PROTEIN"/>
    <property type="match status" value="1"/>
</dbReference>
<keyword evidence="3" id="KW-0813">Transport</keyword>
<accession>A0ABP9QRU7</accession>
<dbReference type="Gene3D" id="2.60.40.420">
    <property type="entry name" value="Cupredoxins - blue copper proteins"/>
    <property type="match status" value="1"/>
</dbReference>
<dbReference type="InterPro" id="IPR035668">
    <property type="entry name" value="Amicyanin"/>
</dbReference>
<keyword evidence="10" id="KW-1185">Reference proteome</keyword>
<dbReference type="InterPro" id="IPR008972">
    <property type="entry name" value="Cupredoxin"/>
</dbReference>
<dbReference type="InterPro" id="IPR000923">
    <property type="entry name" value="BlueCu_1"/>
</dbReference>
<dbReference type="PANTHER" id="PTHR36507">
    <property type="entry name" value="BLL1555 PROTEIN"/>
    <property type="match status" value="1"/>
</dbReference>
<keyword evidence="5" id="KW-0574">Periplasm</keyword>
<keyword evidence="4" id="KW-0479">Metal-binding</keyword>
<reference evidence="10" key="1">
    <citation type="journal article" date="2019" name="Int. J. Syst. Evol. Microbiol.">
        <title>The Global Catalogue of Microorganisms (GCM) 10K type strain sequencing project: providing services to taxonomists for standard genome sequencing and annotation.</title>
        <authorList>
            <consortium name="The Broad Institute Genomics Platform"/>
            <consortium name="The Broad Institute Genome Sequencing Center for Infectious Disease"/>
            <person name="Wu L."/>
            <person name="Ma J."/>
        </authorList>
    </citation>
    <scope>NUCLEOTIDE SEQUENCE [LARGE SCALE GENOMIC DNA]</scope>
    <source>
        <strain evidence="10">JCM 18303</strain>
    </source>
</reference>
<organism evidence="9 10">
    <name type="scientific">Pseudonocardia eucalypti</name>
    <dbReference type="NCBI Taxonomy" id="648755"/>
    <lineage>
        <taxon>Bacteria</taxon>
        <taxon>Bacillati</taxon>
        <taxon>Actinomycetota</taxon>
        <taxon>Actinomycetes</taxon>
        <taxon>Pseudonocardiales</taxon>
        <taxon>Pseudonocardiaceae</taxon>
        <taxon>Pseudonocardia</taxon>
    </lineage>
</organism>
<protein>
    <submittedName>
        <fullName evidence="9">Cupredoxin family copper-binding protein</fullName>
    </submittedName>
</protein>
<dbReference type="EMBL" id="BAABJP010000031">
    <property type="protein sequence ID" value="GAA5166069.1"/>
    <property type="molecule type" value="Genomic_DNA"/>
</dbReference>
<proteinExistence type="predicted"/>
<evidence type="ECO:0000256" key="6">
    <source>
        <dbReference type="ARBA" id="ARBA00022982"/>
    </source>
</evidence>
<dbReference type="RefSeq" id="WP_345703200.1">
    <property type="nucleotide sequence ID" value="NZ_BAABJP010000031.1"/>
</dbReference>
<gene>
    <name evidence="9" type="ORF">GCM10023321_56910</name>
</gene>
<evidence type="ECO:0000313" key="10">
    <source>
        <dbReference type="Proteomes" id="UP001428817"/>
    </source>
</evidence>
<evidence type="ECO:0000259" key="8">
    <source>
        <dbReference type="Pfam" id="PF00127"/>
    </source>
</evidence>
<evidence type="ECO:0000256" key="3">
    <source>
        <dbReference type="ARBA" id="ARBA00022448"/>
    </source>
</evidence>
<evidence type="ECO:0000256" key="4">
    <source>
        <dbReference type="ARBA" id="ARBA00022723"/>
    </source>
</evidence>
<evidence type="ECO:0000256" key="5">
    <source>
        <dbReference type="ARBA" id="ARBA00022764"/>
    </source>
</evidence>
<name>A0ABP9QRU7_9PSEU</name>
<evidence type="ECO:0000256" key="2">
    <source>
        <dbReference type="ARBA" id="ARBA00004418"/>
    </source>
</evidence>
<comment type="caution">
    <text evidence="9">The sequence shown here is derived from an EMBL/GenBank/DDBJ whole genome shotgun (WGS) entry which is preliminary data.</text>
</comment>
<dbReference type="InterPro" id="IPR002386">
    <property type="entry name" value="Amicyanin/Pseudoazurin"/>
</dbReference>
<keyword evidence="7" id="KW-0186">Copper</keyword>
<dbReference type="SUPFAM" id="SSF49503">
    <property type="entry name" value="Cupredoxins"/>
    <property type="match status" value="1"/>
</dbReference>
<feature type="domain" description="Blue (type 1) copper" evidence="8">
    <location>
        <begin position="25"/>
        <end position="102"/>
    </location>
</feature>
<comment type="subcellular location">
    <subcellularLocation>
        <location evidence="2">Periplasm</location>
    </subcellularLocation>
</comment>
<keyword evidence="6" id="KW-0249">Electron transport</keyword>
<evidence type="ECO:0000256" key="1">
    <source>
        <dbReference type="ARBA" id="ARBA00001935"/>
    </source>
</evidence>
<comment type="cofactor">
    <cofactor evidence="1">
        <name>Cu cation</name>
        <dbReference type="ChEBI" id="CHEBI:23378"/>
    </cofactor>
</comment>
<evidence type="ECO:0000313" key="9">
    <source>
        <dbReference type="EMBL" id="GAA5166069.1"/>
    </source>
</evidence>
<dbReference type="InterPro" id="IPR052721">
    <property type="entry name" value="ET_Amicyanin"/>
</dbReference>
<sequence length="104" mass="11169">MPGMTGMAGMAQPVNADAPVATDTVAIENFAYSPATITVKAGTTVTWTNRDQDPHTVTAMNDGPFHSPTLNNGQSFRFTFTEPGRFDYLCTIHPFMTATVVVTP</sequence>
<evidence type="ECO:0000256" key="7">
    <source>
        <dbReference type="ARBA" id="ARBA00023008"/>
    </source>
</evidence>
<dbReference type="Proteomes" id="UP001428817">
    <property type="component" value="Unassembled WGS sequence"/>
</dbReference>
<dbReference type="CDD" id="cd13921">
    <property type="entry name" value="Amicyanin"/>
    <property type="match status" value="1"/>
</dbReference>